<dbReference type="Proteomes" id="UP001187192">
    <property type="component" value="Unassembled WGS sequence"/>
</dbReference>
<feature type="chain" id="PRO_5041639182" evidence="1">
    <location>
        <begin position="23"/>
        <end position="54"/>
    </location>
</feature>
<keyword evidence="1" id="KW-0732">Signal</keyword>
<evidence type="ECO:0000313" key="3">
    <source>
        <dbReference type="Proteomes" id="UP001187192"/>
    </source>
</evidence>
<organism evidence="2 3">
    <name type="scientific">Ficus carica</name>
    <name type="common">Common fig</name>
    <dbReference type="NCBI Taxonomy" id="3494"/>
    <lineage>
        <taxon>Eukaryota</taxon>
        <taxon>Viridiplantae</taxon>
        <taxon>Streptophyta</taxon>
        <taxon>Embryophyta</taxon>
        <taxon>Tracheophyta</taxon>
        <taxon>Spermatophyta</taxon>
        <taxon>Magnoliopsida</taxon>
        <taxon>eudicotyledons</taxon>
        <taxon>Gunneridae</taxon>
        <taxon>Pentapetalae</taxon>
        <taxon>rosids</taxon>
        <taxon>fabids</taxon>
        <taxon>Rosales</taxon>
        <taxon>Moraceae</taxon>
        <taxon>Ficeae</taxon>
        <taxon>Ficus</taxon>
    </lineage>
</organism>
<evidence type="ECO:0000256" key="1">
    <source>
        <dbReference type="SAM" id="SignalP"/>
    </source>
</evidence>
<gene>
    <name evidence="2" type="ORF">TIFTF001_024557</name>
</gene>
<reference evidence="2" key="1">
    <citation type="submission" date="2023-07" db="EMBL/GenBank/DDBJ databases">
        <title>draft genome sequence of fig (Ficus carica).</title>
        <authorList>
            <person name="Takahashi T."/>
            <person name="Nishimura K."/>
        </authorList>
    </citation>
    <scope>NUCLEOTIDE SEQUENCE</scope>
</reference>
<sequence length="54" mass="5753">MFWPASLLTTAVVLTLHAHCLAAITVGVVVPPEFALPASVPPSYNVHSNHTVKF</sequence>
<dbReference type="EMBL" id="BTGU01000057">
    <property type="protein sequence ID" value="GMN55438.1"/>
    <property type="molecule type" value="Genomic_DNA"/>
</dbReference>
<keyword evidence="3" id="KW-1185">Reference proteome</keyword>
<feature type="signal peptide" evidence="1">
    <location>
        <begin position="1"/>
        <end position="22"/>
    </location>
</feature>
<dbReference type="AlphaFoldDB" id="A0AA88AVT5"/>
<accession>A0AA88AVT5</accession>
<comment type="caution">
    <text evidence="2">The sequence shown here is derived from an EMBL/GenBank/DDBJ whole genome shotgun (WGS) entry which is preliminary data.</text>
</comment>
<evidence type="ECO:0000313" key="2">
    <source>
        <dbReference type="EMBL" id="GMN55438.1"/>
    </source>
</evidence>
<protein>
    <submittedName>
        <fullName evidence="2">Uncharacterized protein</fullName>
    </submittedName>
</protein>
<proteinExistence type="predicted"/>
<name>A0AA88AVT5_FICCA</name>